<sequence length="207" mass="22667">MSVISRASVRLNSVSNLYRPRAVTRAAVLRQISWMAFELPDPALYQSPPSLQPKRPVAAEAVPNADGTSPSAQPITMVGRVASPASTVASSRVSASGKVIPASVPASAMRTGPVPLSQIQKRTFADSDPANREPETTPRPTPPPQGQKAPPIPHFPTLQVRIPGHPATWPVQEPEFPCDKKKLWEELEEDEIQWQERRKKQTHNKTP</sequence>
<dbReference type="Proteomes" id="UP000319160">
    <property type="component" value="Unassembled WGS sequence"/>
</dbReference>
<reference evidence="3" key="1">
    <citation type="submission" date="2019-06" db="EMBL/GenBank/DDBJ databases">
        <title>Draft genome sequence of the griseofulvin-producing fungus Xylaria cubensis strain G536.</title>
        <authorList>
            <person name="Mead M.E."/>
            <person name="Raja H.A."/>
            <person name="Steenwyk J.L."/>
            <person name="Knowles S.L."/>
            <person name="Oberlies N.H."/>
            <person name="Rokas A."/>
        </authorList>
    </citation>
    <scope>NUCLEOTIDE SEQUENCE [LARGE SCALE GENOMIC DNA]</scope>
    <source>
        <strain evidence="3">G536</strain>
    </source>
</reference>
<accession>A0A553I3X6</accession>
<dbReference type="EMBL" id="VFLP01000019">
    <property type="protein sequence ID" value="TRX94893.1"/>
    <property type="molecule type" value="Genomic_DNA"/>
</dbReference>
<dbReference type="AlphaFoldDB" id="A0A553I3X6"/>
<evidence type="ECO:0000313" key="2">
    <source>
        <dbReference type="EMBL" id="TRX94893.1"/>
    </source>
</evidence>
<feature type="region of interest" description="Disordered" evidence="1">
    <location>
        <begin position="107"/>
        <end position="176"/>
    </location>
</feature>
<protein>
    <submittedName>
        <fullName evidence="2">Uncharacterized protein</fullName>
    </submittedName>
</protein>
<proteinExistence type="predicted"/>
<name>A0A553I3X6_9PEZI</name>
<dbReference type="OrthoDB" id="4757080at2759"/>
<evidence type="ECO:0000256" key="1">
    <source>
        <dbReference type="SAM" id="MobiDB-lite"/>
    </source>
</evidence>
<feature type="compositionally biased region" description="Basic and acidic residues" evidence="1">
    <location>
        <begin position="123"/>
        <end position="136"/>
    </location>
</feature>
<organism evidence="2 3">
    <name type="scientific">Xylaria flabelliformis</name>
    <dbReference type="NCBI Taxonomy" id="2512241"/>
    <lineage>
        <taxon>Eukaryota</taxon>
        <taxon>Fungi</taxon>
        <taxon>Dikarya</taxon>
        <taxon>Ascomycota</taxon>
        <taxon>Pezizomycotina</taxon>
        <taxon>Sordariomycetes</taxon>
        <taxon>Xylariomycetidae</taxon>
        <taxon>Xylariales</taxon>
        <taxon>Xylariaceae</taxon>
        <taxon>Xylaria</taxon>
    </lineage>
</organism>
<evidence type="ECO:0000313" key="3">
    <source>
        <dbReference type="Proteomes" id="UP000319160"/>
    </source>
</evidence>
<gene>
    <name evidence="2" type="ORF">FHL15_004354</name>
</gene>
<comment type="caution">
    <text evidence="2">The sequence shown here is derived from an EMBL/GenBank/DDBJ whole genome shotgun (WGS) entry which is preliminary data.</text>
</comment>
<feature type="compositionally biased region" description="Pro residues" evidence="1">
    <location>
        <begin position="137"/>
        <end position="154"/>
    </location>
</feature>
<keyword evidence="3" id="KW-1185">Reference proteome</keyword>